<dbReference type="InterPro" id="IPR046351">
    <property type="entry name" value="UTP4"/>
</dbReference>
<keyword evidence="2" id="KW-1185">Reference proteome</keyword>
<evidence type="ECO:0000313" key="1">
    <source>
        <dbReference type="EMBL" id="KAF9762454.1"/>
    </source>
</evidence>
<dbReference type="Proteomes" id="UP000740883">
    <property type="component" value="Unassembled WGS sequence"/>
</dbReference>
<sequence length="597" mass="68635">MKIKVCKEVKYKPSRVTSMCTIRDILVVFRENKTIEMVHNTTFESFLYQESEDAVIQSIFINEEECLMLLKDGSLRILNIYTLCTTNPKLEYFVKCFEVENERIYCSTKNGLIVEVVLKAPFDSKIVYKCGRLILSMLKRGAILLGDEKGRITFLSSADGENEMEVSKGPINSIIHIEEDKYVALTGFGEMVYFDSKLCTILQKVKIRDSALYCGLVVDGSIHLSGADSRMICYKKTKGVFQKSYQIDKHFLEVRSMVKIRETIFTGGADGIVGVYIPEEHKYIGLRFFDRTPTGGFHSFEYNNNFVLINNMNFAEIYKLEDTLRNKNTLETAFNTTIKLDRKFFEDLAIKNIKATNQCRLYFESHVYYIDTDGEIMVYSDKQSTKLVEITPRIHQDTYFRFPPSKYISVNPENIILQSIDLKIRIIDRKDFGKVEEIAYDSLEEEIKAVDNLIIFKKAKKVLKRDISKKDIQNISLEGIEGLIIDVLEVEDSLVVLSKKDLMRYSLYTVDLNTLEISSINFSTYDIVSGILLHNKDIFYITQSSITNSRTGYSFDLGSIVYACGSFGSAIAIIKDDWSYLKNELGEKVEKPKWKSR</sequence>
<gene>
    <name evidence="1" type="ORF">NGRA_1995</name>
</gene>
<reference evidence="1 2" key="1">
    <citation type="journal article" date="2020" name="Genome Biol. Evol.">
        <title>Comparative genomics of strictly vertically transmitted, feminizing microsporidia endosymbionts of amphipod crustaceans.</title>
        <authorList>
            <person name="Cormier A."/>
            <person name="Chebbi M.A."/>
            <person name="Giraud I."/>
            <person name="Wattier R."/>
            <person name="Teixeira M."/>
            <person name="Gilbert C."/>
            <person name="Rigaud T."/>
            <person name="Cordaux R."/>
        </authorList>
    </citation>
    <scope>NUCLEOTIDE SEQUENCE [LARGE SCALE GENOMIC DNA]</scope>
    <source>
        <strain evidence="1 2">Ou3-Ou53</strain>
    </source>
</reference>
<organism evidence="1 2">
    <name type="scientific">Nosema granulosis</name>
    <dbReference type="NCBI Taxonomy" id="83296"/>
    <lineage>
        <taxon>Eukaryota</taxon>
        <taxon>Fungi</taxon>
        <taxon>Fungi incertae sedis</taxon>
        <taxon>Microsporidia</taxon>
        <taxon>Nosematidae</taxon>
        <taxon>Nosema</taxon>
    </lineage>
</organism>
<protein>
    <submittedName>
        <fullName evidence="1">Uncharacterized protein</fullName>
    </submittedName>
</protein>
<dbReference type="PANTHER" id="PTHR44163">
    <property type="entry name" value="U3 SMALL NUCLEOLAR RNA-ASSOCIATED PROTEIN 4 HOMOLOG"/>
    <property type="match status" value="1"/>
</dbReference>
<dbReference type="GO" id="GO:0000462">
    <property type="term" value="P:maturation of SSU-rRNA from tricistronic rRNA transcript (SSU-rRNA, 5.8S rRNA, LSU-rRNA)"/>
    <property type="evidence" value="ECO:0007669"/>
    <property type="project" value="InterPro"/>
</dbReference>
<dbReference type="InterPro" id="IPR036322">
    <property type="entry name" value="WD40_repeat_dom_sf"/>
</dbReference>
<dbReference type="GO" id="GO:0032040">
    <property type="term" value="C:small-subunit processome"/>
    <property type="evidence" value="ECO:0007669"/>
    <property type="project" value="TreeGrafter"/>
</dbReference>
<dbReference type="EMBL" id="SBJO01000166">
    <property type="protein sequence ID" value="KAF9762454.1"/>
    <property type="molecule type" value="Genomic_DNA"/>
</dbReference>
<dbReference type="PANTHER" id="PTHR44163:SF1">
    <property type="entry name" value="U3 SMALL NUCLEOLAR RNA-ASSOCIATED PROTEIN 4 HOMOLOG"/>
    <property type="match status" value="1"/>
</dbReference>
<comment type="caution">
    <text evidence="1">The sequence shown here is derived from an EMBL/GenBank/DDBJ whole genome shotgun (WGS) entry which is preliminary data.</text>
</comment>
<dbReference type="OrthoDB" id="2186662at2759"/>
<dbReference type="GO" id="GO:0034455">
    <property type="term" value="C:t-UTP complex"/>
    <property type="evidence" value="ECO:0007669"/>
    <property type="project" value="TreeGrafter"/>
</dbReference>
<accession>A0A9P6H063</accession>
<evidence type="ECO:0000313" key="2">
    <source>
        <dbReference type="Proteomes" id="UP000740883"/>
    </source>
</evidence>
<dbReference type="AlphaFoldDB" id="A0A9P6H063"/>
<name>A0A9P6H063_9MICR</name>
<dbReference type="SUPFAM" id="SSF50978">
    <property type="entry name" value="WD40 repeat-like"/>
    <property type="match status" value="1"/>
</dbReference>
<dbReference type="GO" id="GO:0030686">
    <property type="term" value="C:90S preribosome"/>
    <property type="evidence" value="ECO:0007669"/>
    <property type="project" value="InterPro"/>
</dbReference>
<dbReference type="GO" id="GO:0003723">
    <property type="term" value="F:RNA binding"/>
    <property type="evidence" value="ECO:0007669"/>
    <property type="project" value="TreeGrafter"/>
</dbReference>
<proteinExistence type="predicted"/>